<dbReference type="InterPro" id="IPR000209">
    <property type="entry name" value="Peptidase_S8/S53_dom"/>
</dbReference>
<sequence length="933" mass="103512">MSEIWKTRISLLLTAIFILNAVPYGFVPHSGGELAAGASFEAARGSGALDEAAGTWIIRWDDEVPAEFAAESEIVGVQDFLQVTIAKPREPADLEAWLARWSKAEEVRYIQPNHLVRTAAVPNDPYRSEQRYLDLIGAYTAWDHVNSNTSITIAVVDTGVDLNHPDLKGNLTEGYNLLNKNKPPQDDNGHGTNVAGIIAAVGNNRIGTTGILWNAKIMPLKALDRHGTGNEDHLGEAIRYAVDNGAKIVVMSLGLHRYSPYMQDIVNYAEENGVLLVAAAGNEGSDVKYPAAYPTVLAVGGIGSNRSLINESNYGPEIDLVAPWEVYTTALGGGYEVNYGTSMAAPQVAAVAAMVWSRHPNWTPAEVRNMLRQTAEDVHMRGWDERTGYGLVRADRALTAVYKRDMFEPNNTRNTAAHLPIDHSIIAELAGGKDMDWFYIQAPYRGSVTITLSPLQSTNAQITVDHLDVNGRVQNTYPNMLGKSMTIPVTTSRSYIRVRAASESSNMAIGYELTTKFLIYSDDYEDNDRQYKAYRLQPRSQVLKGTFHQENDYDWFQIPISQDGTLRVKVSVDTSRIDPAIVIQRQGGSAREIDAGEEGKTEYSDPIDVTPGTYYILIKNVISNRTYPVTGEYTMTIEYMPKYIDPNEPNDKPYQAVMMAVGTQYNGVISSAADQDWFTFVMEDKGVVDLDIQRIPKNRTMSLTIYDSAQKMLAVYTSKLGAEKLHVRTELNQGIYYVRLTANAPFQDQMYGFTLRIHELVAGFIDIKHNWAKDTIVNLVEQNIVQGYGDYTFRPNAPLMRSEAVAMIVRAFKPQQRAAASYPDVPIRHWAYQDIARASSAGIVRGYPDGTFRPNDHVTRVEMAQMLGNALQLEELSANPGFSDIPEDYWAAGMLAALKQHGTLTGYPDGTFRPNATASRAEFANLLYKALTK</sequence>
<reference evidence="8" key="2">
    <citation type="journal article" date="2021" name="Data Brief">
        <title>Draft genome sequence data of the facultative, thermophilic, xylanolytic bacterium Paenibacillus sp. strain DA-C8.</title>
        <authorList>
            <person name="Chhe C."/>
            <person name="Uke A."/>
            <person name="Baramee S."/>
            <person name="Ungkulpasvich U."/>
            <person name="Tachaapaikoon C."/>
            <person name="Pason P."/>
            <person name="Waeonukul R."/>
            <person name="Ratanakhanokchai K."/>
            <person name="Kosugi A."/>
        </authorList>
    </citation>
    <scope>NUCLEOTIDE SEQUENCE</scope>
    <source>
        <strain evidence="8">DA-C8</strain>
    </source>
</reference>
<evidence type="ECO:0000256" key="3">
    <source>
        <dbReference type="ARBA" id="ARBA00022801"/>
    </source>
</evidence>
<evidence type="ECO:0000313" key="8">
    <source>
        <dbReference type="EMBL" id="GFR39401.1"/>
    </source>
</evidence>
<dbReference type="InterPro" id="IPR022398">
    <property type="entry name" value="Peptidase_S8_His-AS"/>
</dbReference>
<dbReference type="Gene3D" id="2.60.120.380">
    <property type="match status" value="3"/>
</dbReference>
<comment type="caution">
    <text evidence="8">The sequence shown here is derived from an EMBL/GenBank/DDBJ whole genome shotgun (WGS) entry which is preliminary data.</text>
</comment>
<dbReference type="SUPFAM" id="SSF89260">
    <property type="entry name" value="Collagen-binding domain"/>
    <property type="match status" value="2"/>
</dbReference>
<evidence type="ECO:0000256" key="2">
    <source>
        <dbReference type="ARBA" id="ARBA00022670"/>
    </source>
</evidence>
<evidence type="ECO:0000256" key="6">
    <source>
        <dbReference type="RuleBase" id="RU003355"/>
    </source>
</evidence>
<protein>
    <recommendedName>
        <fullName evidence="7">SLH domain-containing protein</fullName>
    </recommendedName>
</protein>
<dbReference type="Gene3D" id="3.40.50.200">
    <property type="entry name" value="Peptidase S8/S53 domain"/>
    <property type="match status" value="1"/>
</dbReference>
<keyword evidence="4 5" id="KW-0720">Serine protease</keyword>
<accession>A0A916QEP6</accession>
<dbReference type="Proteomes" id="UP000654993">
    <property type="component" value="Unassembled WGS sequence"/>
</dbReference>
<dbReference type="InterPro" id="IPR015500">
    <property type="entry name" value="Peptidase_S8_subtilisin-rel"/>
</dbReference>
<proteinExistence type="inferred from homology"/>
<dbReference type="GO" id="GO:0004252">
    <property type="term" value="F:serine-type endopeptidase activity"/>
    <property type="evidence" value="ECO:0007669"/>
    <property type="project" value="UniProtKB-UniRule"/>
</dbReference>
<dbReference type="InterPro" id="IPR051048">
    <property type="entry name" value="Peptidase_S8/S53_subtilisin"/>
</dbReference>
<feature type="active site" description="Charge relay system" evidence="5">
    <location>
        <position position="190"/>
    </location>
</feature>
<dbReference type="GO" id="GO:0006508">
    <property type="term" value="P:proteolysis"/>
    <property type="evidence" value="ECO:0007669"/>
    <property type="project" value="UniProtKB-KW"/>
</dbReference>
<dbReference type="AlphaFoldDB" id="A0A916QEP6"/>
<feature type="active site" description="Charge relay system" evidence="5">
    <location>
        <position position="342"/>
    </location>
</feature>
<dbReference type="PROSITE" id="PS51272">
    <property type="entry name" value="SLH"/>
    <property type="match status" value="3"/>
</dbReference>
<keyword evidence="9" id="KW-1185">Reference proteome</keyword>
<gene>
    <name evidence="8" type="ORF">PRECH8_26970</name>
</gene>
<evidence type="ECO:0000256" key="1">
    <source>
        <dbReference type="ARBA" id="ARBA00011073"/>
    </source>
</evidence>
<dbReference type="InterPro" id="IPR036852">
    <property type="entry name" value="Peptidase_S8/S53_dom_sf"/>
</dbReference>
<dbReference type="PROSITE" id="PS51892">
    <property type="entry name" value="SUBTILASE"/>
    <property type="match status" value="1"/>
</dbReference>
<dbReference type="PROSITE" id="PS00137">
    <property type="entry name" value="SUBTILASE_HIS"/>
    <property type="match status" value="1"/>
</dbReference>
<dbReference type="InterPro" id="IPR001119">
    <property type="entry name" value="SLH_dom"/>
</dbReference>
<dbReference type="PANTHER" id="PTHR43399:SF4">
    <property type="entry name" value="CELL WALL-ASSOCIATED PROTEASE"/>
    <property type="match status" value="1"/>
</dbReference>
<dbReference type="PROSITE" id="PS00136">
    <property type="entry name" value="SUBTILASE_ASP"/>
    <property type="match status" value="1"/>
</dbReference>
<keyword evidence="3 5" id="KW-0378">Hydrolase</keyword>
<comment type="similarity">
    <text evidence="1 5 6">Belongs to the peptidase S8 family.</text>
</comment>
<keyword evidence="2 5" id="KW-0645">Protease</keyword>
<dbReference type="InterPro" id="IPR023827">
    <property type="entry name" value="Peptidase_S8_Asp-AS"/>
</dbReference>
<name>A0A916QEP6_9BACL</name>
<dbReference type="PRINTS" id="PR00723">
    <property type="entry name" value="SUBTILISIN"/>
</dbReference>
<dbReference type="RefSeq" id="WP_200967595.1">
    <property type="nucleotide sequence ID" value="NZ_BMAQ01000043.1"/>
</dbReference>
<dbReference type="SUPFAM" id="SSF52743">
    <property type="entry name" value="Subtilisin-like"/>
    <property type="match status" value="1"/>
</dbReference>
<feature type="domain" description="SLH" evidence="7">
    <location>
        <begin position="882"/>
        <end position="933"/>
    </location>
</feature>
<dbReference type="Pfam" id="PF00082">
    <property type="entry name" value="Peptidase_S8"/>
    <property type="match status" value="1"/>
</dbReference>
<dbReference type="PANTHER" id="PTHR43399">
    <property type="entry name" value="SUBTILISIN-RELATED"/>
    <property type="match status" value="1"/>
</dbReference>
<feature type="domain" description="SLH" evidence="7">
    <location>
        <begin position="818"/>
        <end position="881"/>
    </location>
</feature>
<feature type="domain" description="SLH" evidence="7">
    <location>
        <begin position="759"/>
        <end position="817"/>
    </location>
</feature>
<dbReference type="Pfam" id="PF00395">
    <property type="entry name" value="SLH"/>
    <property type="match status" value="3"/>
</dbReference>
<organism evidence="8 9">
    <name type="scientific">Insulibacter thermoxylanivorax</name>
    <dbReference type="NCBI Taxonomy" id="2749268"/>
    <lineage>
        <taxon>Bacteria</taxon>
        <taxon>Bacillati</taxon>
        <taxon>Bacillota</taxon>
        <taxon>Bacilli</taxon>
        <taxon>Bacillales</taxon>
        <taxon>Paenibacillaceae</taxon>
        <taxon>Insulibacter</taxon>
    </lineage>
</organism>
<evidence type="ECO:0000256" key="5">
    <source>
        <dbReference type="PROSITE-ProRule" id="PRU01240"/>
    </source>
</evidence>
<evidence type="ECO:0000313" key="9">
    <source>
        <dbReference type="Proteomes" id="UP000654993"/>
    </source>
</evidence>
<evidence type="ECO:0000256" key="4">
    <source>
        <dbReference type="ARBA" id="ARBA00022825"/>
    </source>
</evidence>
<dbReference type="PROSITE" id="PS00138">
    <property type="entry name" value="SUBTILASE_SER"/>
    <property type="match status" value="1"/>
</dbReference>
<feature type="active site" description="Charge relay system" evidence="5">
    <location>
        <position position="157"/>
    </location>
</feature>
<evidence type="ECO:0000259" key="7">
    <source>
        <dbReference type="PROSITE" id="PS51272"/>
    </source>
</evidence>
<dbReference type="EMBL" id="BMAQ01000043">
    <property type="protein sequence ID" value="GFR39401.1"/>
    <property type="molecule type" value="Genomic_DNA"/>
</dbReference>
<dbReference type="InterPro" id="IPR023828">
    <property type="entry name" value="Peptidase_S8_Ser-AS"/>
</dbReference>
<reference evidence="8" key="1">
    <citation type="submission" date="2020-08" db="EMBL/GenBank/DDBJ databases">
        <authorList>
            <person name="Uke A."/>
            <person name="Chhe C."/>
            <person name="Baramee S."/>
            <person name="Kosugi A."/>
        </authorList>
    </citation>
    <scope>NUCLEOTIDE SEQUENCE</scope>
    <source>
        <strain evidence="8">DA-C8</strain>
    </source>
</reference>